<dbReference type="Gene3D" id="2.160.10.10">
    <property type="entry name" value="Hexapeptide repeat proteins"/>
    <property type="match status" value="1"/>
</dbReference>
<evidence type="ECO:0000313" key="4">
    <source>
        <dbReference type="Proteomes" id="UP001175226"/>
    </source>
</evidence>
<comment type="similarity">
    <text evidence="1">Belongs to the transferase hexapeptide repeat family.</text>
</comment>
<dbReference type="EMBL" id="JAUEPT010000009">
    <property type="protein sequence ID" value="KAK0448641.1"/>
    <property type="molecule type" value="Genomic_DNA"/>
</dbReference>
<proteinExistence type="inferred from homology"/>
<organism evidence="3 4">
    <name type="scientific">Armillaria borealis</name>
    <dbReference type="NCBI Taxonomy" id="47425"/>
    <lineage>
        <taxon>Eukaryota</taxon>
        <taxon>Fungi</taxon>
        <taxon>Dikarya</taxon>
        <taxon>Basidiomycota</taxon>
        <taxon>Agaricomycotina</taxon>
        <taxon>Agaricomycetes</taxon>
        <taxon>Agaricomycetidae</taxon>
        <taxon>Agaricales</taxon>
        <taxon>Marasmiineae</taxon>
        <taxon>Physalacriaceae</taxon>
        <taxon>Armillaria</taxon>
    </lineage>
</organism>
<gene>
    <name evidence="3" type="ORF">EV421DRAFT_1732905</name>
</gene>
<accession>A0AA39JTH5</accession>
<comment type="caution">
    <text evidence="3">The sequence shown here is derived from an EMBL/GenBank/DDBJ whole genome shotgun (WGS) entry which is preliminary data.</text>
</comment>
<protein>
    <submittedName>
        <fullName evidence="3">Uncharacterized protein</fullName>
    </submittedName>
</protein>
<dbReference type="InterPro" id="IPR051159">
    <property type="entry name" value="Hexapeptide_acetyltransf"/>
</dbReference>
<dbReference type="PANTHER" id="PTHR23416:SF23">
    <property type="entry name" value="ACETYLTRANSFERASE C18B11.09C-RELATED"/>
    <property type="match status" value="1"/>
</dbReference>
<keyword evidence="4" id="KW-1185">Reference proteome</keyword>
<evidence type="ECO:0000313" key="3">
    <source>
        <dbReference type="EMBL" id="KAK0448641.1"/>
    </source>
</evidence>
<keyword evidence="2" id="KW-0808">Transferase</keyword>
<dbReference type="PANTHER" id="PTHR23416">
    <property type="entry name" value="SIALIC ACID SYNTHASE-RELATED"/>
    <property type="match status" value="1"/>
</dbReference>
<evidence type="ECO:0000256" key="1">
    <source>
        <dbReference type="ARBA" id="ARBA00007274"/>
    </source>
</evidence>
<evidence type="ECO:0000256" key="2">
    <source>
        <dbReference type="ARBA" id="ARBA00022679"/>
    </source>
</evidence>
<dbReference type="InterPro" id="IPR011004">
    <property type="entry name" value="Trimer_LpxA-like_sf"/>
</dbReference>
<dbReference type="Proteomes" id="UP001175226">
    <property type="component" value="Unassembled WGS sequence"/>
</dbReference>
<dbReference type="SUPFAM" id="SSF51161">
    <property type="entry name" value="Trimeric LpxA-like enzymes"/>
    <property type="match status" value="1"/>
</dbReference>
<dbReference type="GO" id="GO:0008374">
    <property type="term" value="F:O-acyltransferase activity"/>
    <property type="evidence" value="ECO:0007669"/>
    <property type="project" value="TreeGrafter"/>
</dbReference>
<name>A0AA39JTH5_9AGAR</name>
<reference evidence="3" key="1">
    <citation type="submission" date="2023-06" db="EMBL/GenBank/DDBJ databases">
        <authorList>
            <consortium name="Lawrence Berkeley National Laboratory"/>
            <person name="Ahrendt S."/>
            <person name="Sahu N."/>
            <person name="Indic B."/>
            <person name="Wong-Bajracharya J."/>
            <person name="Merenyi Z."/>
            <person name="Ke H.-M."/>
            <person name="Monk M."/>
            <person name="Kocsube S."/>
            <person name="Drula E."/>
            <person name="Lipzen A."/>
            <person name="Balint B."/>
            <person name="Henrissat B."/>
            <person name="Andreopoulos B."/>
            <person name="Martin F.M."/>
            <person name="Harder C.B."/>
            <person name="Rigling D."/>
            <person name="Ford K.L."/>
            <person name="Foster G.D."/>
            <person name="Pangilinan J."/>
            <person name="Papanicolaou A."/>
            <person name="Barry K."/>
            <person name="LaButti K."/>
            <person name="Viragh M."/>
            <person name="Koriabine M."/>
            <person name="Yan M."/>
            <person name="Riley R."/>
            <person name="Champramary S."/>
            <person name="Plett K.L."/>
            <person name="Tsai I.J."/>
            <person name="Slot J."/>
            <person name="Sipos G."/>
            <person name="Plett J."/>
            <person name="Nagy L.G."/>
            <person name="Grigoriev I.V."/>
        </authorList>
    </citation>
    <scope>NUCLEOTIDE SEQUENCE</scope>
    <source>
        <strain evidence="3">FPL87.14</strain>
    </source>
</reference>
<sequence length="157" mass="17304">MSLLYVDYETNIKLKGSFYANYNATILDCPNVSLYAATRGISVKERQTDLERASEIVIAMTARLADATASIVLGQGCTVGAGSIVTKSFPDWRVVSHDSESFVDLSIFVGASLFYTGRVVLYVPFITCFAVCLELQWTTEFKFGLQFCVGVTPQVPW</sequence>
<dbReference type="AlphaFoldDB" id="A0AA39JTH5"/>